<gene>
    <name evidence="2" type="ORF">KGD82_06095</name>
</gene>
<dbReference type="Proteomes" id="UP000682416">
    <property type="component" value="Chromosome"/>
</dbReference>
<dbReference type="KEGG" id="nec:KGD82_06095"/>
<evidence type="ECO:0000313" key="2">
    <source>
        <dbReference type="EMBL" id="QVJ02257.1"/>
    </source>
</evidence>
<feature type="chain" id="PRO_5037216978" evidence="1">
    <location>
        <begin position="28"/>
        <end position="46"/>
    </location>
</feature>
<proteinExistence type="predicted"/>
<protein>
    <submittedName>
        <fullName evidence="2">Uncharacterized protein</fullName>
    </submittedName>
</protein>
<name>A0A975QLC5_9ACTN</name>
<evidence type="ECO:0000256" key="1">
    <source>
        <dbReference type="SAM" id="SignalP"/>
    </source>
</evidence>
<dbReference type="AlphaFoldDB" id="A0A975QLC5"/>
<dbReference type="EMBL" id="CP074402">
    <property type="protein sequence ID" value="QVJ02257.1"/>
    <property type="molecule type" value="Genomic_DNA"/>
</dbReference>
<evidence type="ECO:0000313" key="3">
    <source>
        <dbReference type="Proteomes" id="UP000682416"/>
    </source>
</evidence>
<keyword evidence="3" id="KW-1185">Reference proteome</keyword>
<dbReference type="RefSeq" id="WP_378735313.1">
    <property type="nucleotide sequence ID" value="NZ_CBDRIY010000017.1"/>
</dbReference>
<sequence>MVGIKRFLCAAGFTVIAILGSGGSVLAQDANSPSQCSSVECGAGWQ</sequence>
<accession>A0A975QLC5</accession>
<reference evidence="2" key="1">
    <citation type="submission" date="2021-05" db="EMBL/GenBank/DDBJ databases">
        <authorList>
            <person name="Kaiqin L."/>
            <person name="Jian G."/>
        </authorList>
    </citation>
    <scope>NUCLEOTIDE SEQUENCE</scope>
    <source>
        <strain evidence="2">HDS5</strain>
    </source>
</reference>
<organism evidence="2 3">
    <name type="scientific">Nocardiopsis eucommiae</name>
    <dbReference type="NCBI Taxonomy" id="2831970"/>
    <lineage>
        <taxon>Bacteria</taxon>
        <taxon>Bacillati</taxon>
        <taxon>Actinomycetota</taxon>
        <taxon>Actinomycetes</taxon>
        <taxon>Streptosporangiales</taxon>
        <taxon>Nocardiopsidaceae</taxon>
        <taxon>Nocardiopsis</taxon>
    </lineage>
</organism>
<feature type="signal peptide" evidence="1">
    <location>
        <begin position="1"/>
        <end position="27"/>
    </location>
</feature>
<keyword evidence="1" id="KW-0732">Signal</keyword>